<dbReference type="InterPro" id="IPR001683">
    <property type="entry name" value="PX_dom"/>
</dbReference>
<feature type="compositionally biased region" description="Polar residues" evidence="11">
    <location>
        <begin position="262"/>
        <end position="279"/>
    </location>
</feature>
<keyword evidence="8" id="KW-0653">Protein transport</keyword>
<dbReference type="InterPro" id="IPR045734">
    <property type="entry name" value="Snx8_BAR_dom"/>
</dbReference>
<comment type="subcellular location">
    <subcellularLocation>
        <location evidence="3">Cytoplasm</location>
    </subcellularLocation>
    <subcellularLocation>
        <location evidence="2">Membrane</location>
        <topology evidence="2">Peripheral membrane protein</topology>
        <orientation evidence="2">Cytoplasmic side</orientation>
    </subcellularLocation>
</comment>
<sequence>MSLFGSSPDDSSLSAQPARANQKSSLFDDEQTPGAKSGSSLFDDEGTNGASPWDMPTPKKSGRSDLVKRLLPASDVPESYIDAFDALRETSYKADGGQIGTAGAQKLLGSCGLDALEQDKILKLVTGGQDTGLGRSEFNVLLALIGLSQESEEASLDSVDERRRNLPQPSIPFIKQIRSTKVSENLEETSPELQAPSAPPKQKTPGNSPPKSRRIRKDSLENLDHDPWSSPALHKGHTHIVNNEATPSSNPTAAKPIRNGLTEPSRTTSAFTTYSDSPSSPVPSGEDTRQPPMDGGSGGWGSEGPPSSGYPNAGHSGGGFGSSGDDQGNRTEESIGRSLGGGRTISRGVEETVTVTLLPEKEGMFMFQHHNYEVKSARRASSVVRRYSDFVWLLDCLHKRYPFRALPLLPPKRVAVNGRHLSADVTFMEKRRRGLVRFVNTLVRHPVLSQEQLVVMFLTVPTELAVWRKQATISVQEEFVGKTLPSGLEDSLPPNLSETFDTVRSGARESSEKYIGLCGLLERLAKRNQGIAADYLRFSQALMVVTEMSQSTYATDTNDVPLLNEGISSTAKHLTTSQCLLEDEARAWDEGVLEDFKKQRDTLVSIRDMFDRRDRYAKDNIPYLERRIESNENKLAGLMGRPEGAPAKLGEQEKLEQAVRADKQSIVDQHARGIFIKECIRDELVFFQQSQYQVSRLHQDWSQERVKYAELQADNWRALSEEVDNMPLGE</sequence>
<evidence type="ECO:0000256" key="9">
    <source>
        <dbReference type="ARBA" id="ARBA00023136"/>
    </source>
</evidence>
<evidence type="ECO:0000256" key="6">
    <source>
        <dbReference type="ARBA" id="ARBA00022448"/>
    </source>
</evidence>
<dbReference type="Gene3D" id="1.10.238.10">
    <property type="entry name" value="EF-hand"/>
    <property type="match status" value="1"/>
</dbReference>
<keyword evidence="9" id="KW-0472">Membrane</keyword>
<dbReference type="EMBL" id="CAJPDR010000006">
    <property type="protein sequence ID" value="CAF9904558.1"/>
    <property type="molecule type" value="Genomic_DNA"/>
</dbReference>
<feature type="compositionally biased region" description="Polar residues" evidence="11">
    <location>
        <begin position="240"/>
        <end position="252"/>
    </location>
</feature>
<feature type="region of interest" description="Disordered" evidence="11">
    <location>
        <begin position="170"/>
        <end position="346"/>
    </location>
</feature>
<dbReference type="InterPro" id="IPR027267">
    <property type="entry name" value="AH/BAR_dom_sf"/>
</dbReference>
<dbReference type="Pfam" id="PF19566">
    <property type="entry name" value="Snx8_BAR_dom"/>
    <property type="match status" value="1"/>
</dbReference>
<keyword evidence="14" id="KW-1185">Reference proteome</keyword>
<feature type="compositionally biased region" description="Basic and acidic residues" evidence="11">
    <location>
        <begin position="217"/>
        <end position="227"/>
    </location>
</feature>
<comment type="caution">
    <text evidence="13">The sequence shown here is derived from an EMBL/GenBank/DDBJ whole genome shotgun (WGS) entry which is preliminary data.</text>
</comment>
<accession>A0A8H3EH98</accession>
<evidence type="ECO:0000256" key="8">
    <source>
        <dbReference type="ARBA" id="ARBA00022927"/>
    </source>
</evidence>
<proteinExistence type="inferred from homology"/>
<evidence type="ECO:0000256" key="7">
    <source>
        <dbReference type="ARBA" id="ARBA00022490"/>
    </source>
</evidence>
<dbReference type="GO" id="GO:0016020">
    <property type="term" value="C:membrane"/>
    <property type="evidence" value="ECO:0007669"/>
    <property type="project" value="UniProtKB-SubCell"/>
</dbReference>
<dbReference type="PANTHER" id="PTHR47554">
    <property type="entry name" value="SORTING NEXIN MVP1"/>
    <property type="match status" value="1"/>
</dbReference>
<dbReference type="AlphaFoldDB" id="A0A8H3EH98"/>
<dbReference type="InterPro" id="IPR028662">
    <property type="entry name" value="SNX8/Mvp1"/>
</dbReference>
<dbReference type="InterPro" id="IPR036871">
    <property type="entry name" value="PX_dom_sf"/>
</dbReference>
<feature type="compositionally biased region" description="Polar residues" evidence="11">
    <location>
        <begin position="1"/>
        <end position="25"/>
    </location>
</feature>
<evidence type="ECO:0000256" key="4">
    <source>
        <dbReference type="ARBA" id="ARBA00010883"/>
    </source>
</evidence>
<dbReference type="GO" id="GO:0005768">
    <property type="term" value="C:endosome"/>
    <property type="evidence" value="ECO:0007669"/>
    <property type="project" value="TreeGrafter"/>
</dbReference>
<dbReference type="FunFam" id="3.30.1520.10:FF:000037">
    <property type="entry name" value="Sorting nexin mvp-1"/>
    <property type="match status" value="1"/>
</dbReference>
<evidence type="ECO:0000256" key="1">
    <source>
        <dbReference type="ARBA" id="ARBA00002474"/>
    </source>
</evidence>
<evidence type="ECO:0000313" key="13">
    <source>
        <dbReference type="EMBL" id="CAF9904558.1"/>
    </source>
</evidence>
<evidence type="ECO:0000256" key="10">
    <source>
        <dbReference type="ARBA" id="ARBA00072009"/>
    </source>
</evidence>
<dbReference type="Gene3D" id="1.20.1270.60">
    <property type="entry name" value="Arfaptin homology (AH) domain/BAR domain"/>
    <property type="match status" value="1"/>
</dbReference>
<feature type="domain" description="PX" evidence="12">
    <location>
        <begin position="350"/>
        <end position="464"/>
    </location>
</feature>
<protein>
    <recommendedName>
        <fullName evidence="5">Sorting nexin MVP1</fullName>
    </recommendedName>
    <alternativeName>
        <fullName evidence="10">Sorting nexin mvp1</fullName>
    </alternativeName>
</protein>
<dbReference type="Proteomes" id="UP000664203">
    <property type="component" value="Unassembled WGS sequence"/>
</dbReference>
<dbReference type="CDD" id="cd07597">
    <property type="entry name" value="BAR_SNX8"/>
    <property type="match status" value="1"/>
</dbReference>
<evidence type="ECO:0000256" key="2">
    <source>
        <dbReference type="ARBA" id="ARBA00004287"/>
    </source>
</evidence>
<dbReference type="PROSITE" id="PS50195">
    <property type="entry name" value="PX"/>
    <property type="match status" value="1"/>
</dbReference>
<gene>
    <name evidence="13" type="primary">MVP1</name>
    <name evidence="13" type="ORF">ALECFALPRED_008606</name>
</gene>
<feature type="region of interest" description="Disordered" evidence="11">
    <location>
        <begin position="1"/>
        <end position="65"/>
    </location>
</feature>
<dbReference type="Pfam" id="PF00787">
    <property type="entry name" value="PX"/>
    <property type="match status" value="1"/>
</dbReference>
<dbReference type="SMART" id="SM00312">
    <property type="entry name" value="PX"/>
    <property type="match status" value="1"/>
</dbReference>
<dbReference type="OrthoDB" id="10064318at2759"/>
<evidence type="ECO:0000256" key="11">
    <source>
        <dbReference type="SAM" id="MobiDB-lite"/>
    </source>
</evidence>
<evidence type="ECO:0000313" key="14">
    <source>
        <dbReference type="Proteomes" id="UP000664203"/>
    </source>
</evidence>
<evidence type="ECO:0000256" key="3">
    <source>
        <dbReference type="ARBA" id="ARBA00004496"/>
    </source>
</evidence>
<dbReference type="SUPFAM" id="SSF64268">
    <property type="entry name" value="PX domain"/>
    <property type="match status" value="1"/>
</dbReference>
<organism evidence="13 14">
    <name type="scientific">Alectoria fallacina</name>
    <dbReference type="NCBI Taxonomy" id="1903189"/>
    <lineage>
        <taxon>Eukaryota</taxon>
        <taxon>Fungi</taxon>
        <taxon>Dikarya</taxon>
        <taxon>Ascomycota</taxon>
        <taxon>Pezizomycotina</taxon>
        <taxon>Lecanoromycetes</taxon>
        <taxon>OSLEUM clade</taxon>
        <taxon>Lecanoromycetidae</taxon>
        <taxon>Lecanorales</taxon>
        <taxon>Lecanorineae</taxon>
        <taxon>Parmeliaceae</taxon>
        <taxon>Alectoria</taxon>
    </lineage>
</organism>
<dbReference type="GO" id="GO:0032266">
    <property type="term" value="F:phosphatidylinositol-3-phosphate binding"/>
    <property type="evidence" value="ECO:0007669"/>
    <property type="project" value="TreeGrafter"/>
</dbReference>
<dbReference type="InterPro" id="IPR035704">
    <property type="entry name" value="SNX8/Mvp1_PX"/>
</dbReference>
<name>A0A8H3EH98_9LECA</name>
<keyword evidence="6" id="KW-0813">Transport</keyword>
<comment type="similarity">
    <text evidence="4">Belongs to the sorting nexin family.</text>
</comment>
<keyword evidence="7" id="KW-0963">Cytoplasm</keyword>
<dbReference type="GO" id="GO:0042147">
    <property type="term" value="P:retrograde transport, endosome to Golgi"/>
    <property type="evidence" value="ECO:0007669"/>
    <property type="project" value="InterPro"/>
</dbReference>
<evidence type="ECO:0000256" key="5">
    <source>
        <dbReference type="ARBA" id="ARBA00014268"/>
    </source>
</evidence>
<dbReference type="GO" id="GO:0006623">
    <property type="term" value="P:protein targeting to vacuole"/>
    <property type="evidence" value="ECO:0007669"/>
    <property type="project" value="TreeGrafter"/>
</dbReference>
<dbReference type="Gene3D" id="3.30.1520.10">
    <property type="entry name" value="Phox-like domain"/>
    <property type="match status" value="1"/>
</dbReference>
<dbReference type="FunFam" id="1.20.1270.60:FF:000072">
    <property type="entry name" value="Sorting nexin MVP1"/>
    <property type="match status" value="1"/>
</dbReference>
<dbReference type="PANTHER" id="PTHR47554:SF1">
    <property type="entry name" value="SORTING NEXIN MVP1"/>
    <property type="match status" value="1"/>
</dbReference>
<evidence type="ECO:0000259" key="12">
    <source>
        <dbReference type="PROSITE" id="PS50195"/>
    </source>
</evidence>
<dbReference type="CDD" id="cd06866">
    <property type="entry name" value="PX_SNX8_Mvp1p_like"/>
    <property type="match status" value="1"/>
</dbReference>
<reference evidence="13" key="1">
    <citation type="submission" date="2021-03" db="EMBL/GenBank/DDBJ databases">
        <authorList>
            <person name="Tagirdzhanova G."/>
        </authorList>
    </citation>
    <scope>NUCLEOTIDE SEQUENCE</scope>
</reference>
<comment type="function">
    <text evidence="1">Required for vacuolar protein sorting.</text>
</comment>
<dbReference type="GO" id="GO:0005829">
    <property type="term" value="C:cytosol"/>
    <property type="evidence" value="ECO:0007669"/>
    <property type="project" value="GOC"/>
</dbReference>